<keyword evidence="12" id="KW-1185">Reference proteome</keyword>
<evidence type="ECO:0000256" key="9">
    <source>
        <dbReference type="SAM" id="MobiDB-lite"/>
    </source>
</evidence>
<dbReference type="Proteomes" id="UP000279259">
    <property type="component" value="Unassembled WGS sequence"/>
</dbReference>
<evidence type="ECO:0000256" key="4">
    <source>
        <dbReference type="ARBA" id="ARBA00022753"/>
    </source>
</evidence>
<feature type="compositionally biased region" description="Pro residues" evidence="9">
    <location>
        <begin position="573"/>
        <end position="584"/>
    </location>
</feature>
<keyword evidence="4" id="KW-0967">Endosome</keyword>
<dbReference type="GO" id="GO:0042147">
    <property type="term" value="P:retrograde transport, endosome to Golgi"/>
    <property type="evidence" value="ECO:0007669"/>
    <property type="project" value="InterPro"/>
</dbReference>
<feature type="region of interest" description="Disordered" evidence="9">
    <location>
        <begin position="234"/>
        <end position="284"/>
    </location>
</feature>
<feature type="region of interest" description="Disordered" evidence="9">
    <location>
        <begin position="570"/>
        <end position="666"/>
    </location>
</feature>
<dbReference type="SMART" id="SM00312">
    <property type="entry name" value="PX"/>
    <property type="match status" value="1"/>
</dbReference>
<reference evidence="11 12" key="1">
    <citation type="submission" date="2018-11" db="EMBL/GenBank/DDBJ databases">
        <title>Genome sequence of Saitozyma podzolica DSM 27192.</title>
        <authorList>
            <person name="Aliyu H."/>
            <person name="Gorte O."/>
            <person name="Ochsenreither K."/>
        </authorList>
    </citation>
    <scope>NUCLEOTIDE SEQUENCE [LARGE SCALE GENOMIC DNA]</scope>
    <source>
        <strain evidence="11 12">DSM 27192</strain>
    </source>
</reference>
<dbReference type="GO" id="GO:0006914">
    <property type="term" value="P:autophagy"/>
    <property type="evidence" value="ECO:0007669"/>
    <property type="project" value="UniProtKB-KW"/>
</dbReference>
<dbReference type="PROSITE" id="PS50195">
    <property type="entry name" value="PX"/>
    <property type="match status" value="1"/>
</dbReference>
<comment type="subcellular location">
    <subcellularLocation>
        <location evidence="1">Endosome membrane</location>
        <topology evidence="1">Peripheral membrane protein</topology>
    </subcellularLocation>
</comment>
<organism evidence="11 12">
    <name type="scientific">Saitozyma podzolica</name>
    <dbReference type="NCBI Taxonomy" id="1890683"/>
    <lineage>
        <taxon>Eukaryota</taxon>
        <taxon>Fungi</taxon>
        <taxon>Dikarya</taxon>
        <taxon>Basidiomycota</taxon>
        <taxon>Agaricomycotina</taxon>
        <taxon>Tremellomycetes</taxon>
        <taxon>Tremellales</taxon>
        <taxon>Trimorphomycetaceae</taxon>
        <taxon>Saitozyma</taxon>
    </lineage>
</organism>
<keyword evidence="3" id="KW-0813">Transport</keyword>
<evidence type="ECO:0000256" key="3">
    <source>
        <dbReference type="ARBA" id="ARBA00022448"/>
    </source>
</evidence>
<dbReference type="OrthoDB" id="289314at2759"/>
<dbReference type="AlphaFoldDB" id="A0A427YP67"/>
<evidence type="ECO:0000256" key="6">
    <source>
        <dbReference type="ARBA" id="ARBA00023006"/>
    </source>
</evidence>
<evidence type="ECO:0000313" key="11">
    <source>
        <dbReference type="EMBL" id="RSH92908.1"/>
    </source>
</evidence>
<feature type="region of interest" description="Disordered" evidence="9">
    <location>
        <begin position="1"/>
        <end position="87"/>
    </location>
</feature>
<dbReference type="InterPro" id="IPR051079">
    <property type="entry name" value="Sorting_Nexin_Autophagy"/>
</dbReference>
<comment type="similarity">
    <text evidence="2">Belongs to the sorting nexin family.</text>
</comment>
<proteinExistence type="inferred from homology"/>
<gene>
    <name evidence="11" type="primary">ATG20</name>
    <name evidence="11" type="ORF">EHS25_008354</name>
</gene>
<dbReference type="GO" id="GO:0015031">
    <property type="term" value="P:protein transport"/>
    <property type="evidence" value="ECO:0007669"/>
    <property type="project" value="UniProtKB-KW"/>
</dbReference>
<dbReference type="Gene3D" id="3.30.1520.10">
    <property type="entry name" value="Phox-like domain"/>
    <property type="match status" value="1"/>
</dbReference>
<dbReference type="Pfam" id="PF00787">
    <property type="entry name" value="PX"/>
    <property type="match status" value="1"/>
</dbReference>
<dbReference type="GO" id="GO:0005829">
    <property type="term" value="C:cytosol"/>
    <property type="evidence" value="ECO:0007669"/>
    <property type="project" value="GOC"/>
</dbReference>
<comment type="caution">
    <text evidence="11">The sequence shown here is derived from an EMBL/GenBank/DDBJ whole genome shotgun (WGS) entry which is preliminary data.</text>
</comment>
<protein>
    <submittedName>
        <fullName evidence="11">Autophagy-protein 20</fullName>
    </submittedName>
</protein>
<feature type="compositionally biased region" description="Basic and acidic residues" evidence="9">
    <location>
        <begin position="639"/>
        <end position="660"/>
    </location>
</feature>
<dbReference type="InterPro" id="IPR044106">
    <property type="entry name" value="PX_Snx41/Atg20"/>
</dbReference>
<dbReference type="STRING" id="1890683.A0A427YP67"/>
<dbReference type="SUPFAM" id="SSF64268">
    <property type="entry name" value="PX domain"/>
    <property type="match status" value="1"/>
</dbReference>
<keyword evidence="6" id="KW-0072">Autophagy</keyword>
<dbReference type="InterPro" id="IPR001683">
    <property type="entry name" value="PX_dom"/>
</dbReference>
<dbReference type="GO" id="GO:0010008">
    <property type="term" value="C:endosome membrane"/>
    <property type="evidence" value="ECO:0007669"/>
    <property type="project" value="UniProtKB-SubCell"/>
</dbReference>
<name>A0A427YP67_9TREE</name>
<keyword evidence="7" id="KW-0446">Lipid-binding</keyword>
<evidence type="ECO:0000259" key="10">
    <source>
        <dbReference type="PROSITE" id="PS50195"/>
    </source>
</evidence>
<dbReference type="InterPro" id="IPR027267">
    <property type="entry name" value="AH/BAR_dom_sf"/>
</dbReference>
<dbReference type="PANTHER" id="PTHR46979">
    <property type="entry name" value="SORTING NEXIN-41"/>
    <property type="match status" value="1"/>
</dbReference>
<feature type="compositionally biased region" description="Polar residues" evidence="9">
    <location>
        <begin position="34"/>
        <end position="44"/>
    </location>
</feature>
<evidence type="ECO:0000256" key="1">
    <source>
        <dbReference type="ARBA" id="ARBA00004481"/>
    </source>
</evidence>
<dbReference type="PANTHER" id="PTHR46979:SF2">
    <property type="entry name" value="SORTING NEXIN-41"/>
    <property type="match status" value="1"/>
</dbReference>
<evidence type="ECO:0000256" key="5">
    <source>
        <dbReference type="ARBA" id="ARBA00022927"/>
    </source>
</evidence>
<evidence type="ECO:0000256" key="8">
    <source>
        <dbReference type="ARBA" id="ARBA00023136"/>
    </source>
</evidence>
<evidence type="ECO:0000256" key="7">
    <source>
        <dbReference type="ARBA" id="ARBA00023121"/>
    </source>
</evidence>
<sequence length="666" mass="73407">MDSSSPPNPFSSSPSPSAPTSRPDSPVLPASPSEIASPTPSSLANHPRKPSSLISAASGSPPPTHRASFPDPSKEPKRGSSRLVGPQAKEGFCCERDRQIHHGDEISIVDAFKTTDGGKSTYITYLIQLGSSTVRRRYSSFLSLHQALTGLYPVLIIPPIPSKQSLTDYAVKGQSKAKEDATVIARRKRLLEDFLRRLVRHPILGGEHILHRFLEDGVSWSEVVHSPPISLLPKNPLHAPSHNPTFQPSSPDATSPTAEPPTTSYIAHHLLPTPSPSHPLRHPDQRFHDSESFTEKFQTHFSGNMEKVNRRVVKRWGERATDLSELGAVWNGFSLAEPGKLGLAIEKVGQAVDQEYLQTAALLQAWERTTTEPLHIYTQFATLIRSRLSFRHQKHVQYELVQEALETQKDKLELLENAEREARRLEDALERGGRGLGTGSMAEDEEQRRQREIERERAERTVSRAKGQGFGLFSAVKHSLSGMMDVDPEATRRANIGKTRDNISQLEDSLQASEQDLKYASTTLQADLDRFQRQKVADLRLLAIQLAKVHKEWCRVNLEHWQAAQAAIRDIPPHPNQPPPPAQPVPTVTLDEPSAGPSGASGASGASGRCETTGTGMSMGGLRSEIERVEAANKPLPLPEHDRALDEEEGKGKGKEREEDNPLGPL</sequence>
<evidence type="ECO:0000313" key="12">
    <source>
        <dbReference type="Proteomes" id="UP000279259"/>
    </source>
</evidence>
<feature type="region of interest" description="Disordered" evidence="9">
    <location>
        <begin position="428"/>
        <end position="460"/>
    </location>
</feature>
<feature type="compositionally biased region" description="Low complexity" evidence="9">
    <location>
        <begin position="1"/>
        <end position="25"/>
    </location>
</feature>
<keyword evidence="8" id="KW-0472">Membrane</keyword>
<dbReference type="CDD" id="cd06867">
    <property type="entry name" value="PX_SNX41_42"/>
    <property type="match status" value="1"/>
</dbReference>
<feature type="domain" description="PX" evidence="10">
    <location>
        <begin position="103"/>
        <end position="220"/>
    </location>
</feature>
<feature type="compositionally biased region" description="Basic and acidic residues" evidence="9">
    <location>
        <begin position="446"/>
        <end position="460"/>
    </location>
</feature>
<evidence type="ECO:0000256" key="2">
    <source>
        <dbReference type="ARBA" id="ARBA00010883"/>
    </source>
</evidence>
<dbReference type="GO" id="GO:0035091">
    <property type="term" value="F:phosphatidylinositol binding"/>
    <property type="evidence" value="ECO:0007669"/>
    <property type="project" value="InterPro"/>
</dbReference>
<dbReference type="InterPro" id="IPR036871">
    <property type="entry name" value="PX_dom_sf"/>
</dbReference>
<feature type="compositionally biased region" description="Low complexity" evidence="9">
    <location>
        <begin position="248"/>
        <end position="272"/>
    </location>
</feature>
<feature type="compositionally biased region" description="Low complexity" evidence="9">
    <location>
        <begin position="593"/>
        <end position="608"/>
    </location>
</feature>
<dbReference type="Gene3D" id="1.20.1270.60">
    <property type="entry name" value="Arfaptin homology (AH) domain/BAR domain"/>
    <property type="match status" value="1"/>
</dbReference>
<dbReference type="EMBL" id="RSCD01000005">
    <property type="protein sequence ID" value="RSH92908.1"/>
    <property type="molecule type" value="Genomic_DNA"/>
</dbReference>
<accession>A0A427YP67</accession>
<keyword evidence="5" id="KW-0653">Protein transport</keyword>